<keyword evidence="1" id="KW-1133">Transmembrane helix</keyword>
<evidence type="ECO:0000313" key="2">
    <source>
        <dbReference type="EMBL" id="SUO98391.1"/>
    </source>
</evidence>
<gene>
    <name evidence="2" type="ORF">NCTC10717_02136</name>
</gene>
<keyword evidence="1" id="KW-0472">Membrane</keyword>
<reference evidence="2 3" key="1">
    <citation type="submission" date="2018-06" db="EMBL/GenBank/DDBJ databases">
        <authorList>
            <consortium name="Pathogen Informatics"/>
            <person name="Doyle S."/>
        </authorList>
    </citation>
    <scope>NUCLEOTIDE SEQUENCE [LARGE SCALE GENOMIC DNA]</scope>
    <source>
        <strain evidence="2 3">NCTC10717</strain>
    </source>
</reference>
<dbReference type="Proteomes" id="UP000254575">
    <property type="component" value="Unassembled WGS sequence"/>
</dbReference>
<dbReference type="EMBL" id="UHIA01000004">
    <property type="protein sequence ID" value="SUO98391.1"/>
    <property type="molecule type" value="Genomic_DNA"/>
</dbReference>
<evidence type="ECO:0000256" key="1">
    <source>
        <dbReference type="SAM" id="Phobius"/>
    </source>
</evidence>
<sequence length="185" mass="21778">MYKYLIFILLNYVQISYAQETDSRLCQIQSTEARPLQSSDDDTLHILKQREQQLNHTDMTLSRSPKIYCLQDVRLARSALPQWQQELHQTLGKNWTLRSSDKLLLWESKGNFWPKKYYALMYEQAPDASDTLIMRSLYAENSNSVLHSYVVFGVAASPFILMIAIAFWLYRRIRRKKQGIKTGNY</sequence>
<evidence type="ECO:0000313" key="3">
    <source>
        <dbReference type="Proteomes" id="UP000254575"/>
    </source>
</evidence>
<accession>A0A380N3A1</accession>
<proteinExistence type="predicted"/>
<feature type="transmembrane region" description="Helical" evidence="1">
    <location>
        <begin position="149"/>
        <end position="170"/>
    </location>
</feature>
<dbReference type="AlphaFoldDB" id="A0A380N3A1"/>
<dbReference type="OrthoDB" id="9947972at2"/>
<keyword evidence="1" id="KW-0812">Transmembrane</keyword>
<name>A0A380N3A1_9GAMM</name>
<keyword evidence="3" id="KW-1185">Reference proteome</keyword>
<organism evidence="2 3">
    <name type="scientific">Suttonella indologenes</name>
    <dbReference type="NCBI Taxonomy" id="13276"/>
    <lineage>
        <taxon>Bacteria</taxon>
        <taxon>Pseudomonadati</taxon>
        <taxon>Pseudomonadota</taxon>
        <taxon>Gammaproteobacteria</taxon>
        <taxon>Cardiobacteriales</taxon>
        <taxon>Cardiobacteriaceae</taxon>
        <taxon>Suttonella</taxon>
    </lineage>
</organism>
<protein>
    <submittedName>
        <fullName evidence="2">Uncharacterized protein</fullName>
    </submittedName>
</protein>
<dbReference type="RefSeq" id="WP_115219227.1">
    <property type="nucleotide sequence ID" value="NZ_UHIA01000004.1"/>
</dbReference>